<feature type="transmembrane region" description="Helical" evidence="1">
    <location>
        <begin position="96"/>
        <end position="124"/>
    </location>
</feature>
<dbReference type="EMBL" id="CP043869">
    <property type="protein sequence ID" value="QEQ96317.1"/>
    <property type="molecule type" value="Genomic_DNA"/>
</dbReference>
<proteinExistence type="predicted"/>
<dbReference type="OrthoDB" id="6366276at2"/>
<evidence type="ECO:0008006" key="4">
    <source>
        <dbReference type="Google" id="ProtNLM"/>
    </source>
</evidence>
<keyword evidence="1" id="KW-0812">Transmembrane</keyword>
<dbReference type="RefSeq" id="WP_138988696.1">
    <property type="nucleotide sequence ID" value="NZ_CP043869.1"/>
</dbReference>
<protein>
    <recommendedName>
        <fullName evidence="4">DUF975 family protein</fullName>
    </recommendedName>
</protein>
<keyword evidence="1" id="KW-1133">Transmembrane helix</keyword>
<keyword evidence="3" id="KW-1185">Reference proteome</keyword>
<keyword evidence="1" id="KW-0472">Membrane</keyword>
<name>A0A5P1R9P7_9GAMM</name>
<dbReference type="KEGG" id="ncu:F0U83_06130"/>
<feature type="transmembrane region" description="Helical" evidence="1">
    <location>
        <begin position="53"/>
        <end position="75"/>
    </location>
</feature>
<organism evidence="2 3">
    <name type="scientific">Neptunomonas concharum</name>
    <dbReference type="NCBI Taxonomy" id="1031538"/>
    <lineage>
        <taxon>Bacteria</taxon>
        <taxon>Pseudomonadati</taxon>
        <taxon>Pseudomonadota</taxon>
        <taxon>Gammaproteobacteria</taxon>
        <taxon>Oceanospirillales</taxon>
        <taxon>Oceanospirillaceae</taxon>
        <taxon>Neptunomonas</taxon>
    </lineage>
</organism>
<gene>
    <name evidence="2" type="ORF">F0U83_06130</name>
</gene>
<dbReference type="Proteomes" id="UP000324760">
    <property type="component" value="Chromosome"/>
</dbReference>
<dbReference type="AlphaFoldDB" id="A0A5P1R9P7"/>
<feature type="transmembrane region" description="Helical" evidence="1">
    <location>
        <begin position="191"/>
        <end position="213"/>
    </location>
</feature>
<evidence type="ECO:0000256" key="1">
    <source>
        <dbReference type="SAM" id="Phobius"/>
    </source>
</evidence>
<sequence>MKTFDYLKQSFFFFRQNFRDIATIQLPFLILLNALALWLDMNASETEDFRQTALSISLLSLVLMPIYWAATILYMQSKLENRPLQPFQAISLSFKYWRTLLFIFILTALAISGGLLLLIIPGIYIGIRLSFADYIGVVEGKSAWASLKQSWEETDDYFWVLLQGLLILYPTLQLVEIPITQYFTNQEDRSMLLELPIVVFLDLLSALITVYGFRIYCVMREEIRPESNNDRPKAIDDQNP</sequence>
<dbReference type="Pfam" id="PF06790">
    <property type="entry name" value="UPF0259"/>
    <property type="match status" value="1"/>
</dbReference>
<feature type="transmembrane region" description="Helical" evidence="1">
    <location>
        <begin position="21"/>
        <end position="41"/>
    </location>
</feature>
<evidence type="ECO:0000313" key="2">
    <source>
        <dbReference type="EMBL" id="QEQ96317.1"/>
    </source>
</evidence>
<accession>A0A5P1R9P7</accession>
<feature type="transmembrane region" description="Helical" evidence="1">
    <location>
        <begin position="157"/>
        <end position="179"/>
    </location>
</feature>
<evidence type="ECO:0000313" key="3">
    <source>
        <dbReference type="Proteomes" id="UP000324760"/>
    </source>
</evidence>
<reference evidence="2 3" key="1">
    <citation type="journal article" date="2019" name="Biochem. Eng. J.">
        <title>Metabolic engineering of the marine bacteria Neptunomonas concharum for the production of acetoin and meso-2,3-butanediol from acetate.</title>
        <authorList>
            <person name="Li W."/>
            <person name="Pu N."/>
            <person name="Liu C.-X."/>
            <person name="Yuan Q.-P."/>
            <person name="Li Z.-J."/>
        </authorList>
    </citation>
    <scope>NUCLEOTIDE SEQUENCE [LARGE SCALE GENOMIC DNA]</scope>
    <source>
        <strain evidence="2 3">JCM17730</strain>
    </source>
</reference>